<feature type="region of interest" description="Disordered" evidence="1">
    <location>
        <begin position="225"/>
        <end position="321"/>
    </location>
</feature>
<evidence type="ECO:0000313" key="2">
    <source>
        <dbReference type="EMBL" id="AQK47483.1"/>
    </source>
</evidence>
<feature type="compositionally biased region" description="Basic residues" evidence="1">
    <location>
        <begin position="256"/>
        <end position="266"/>
    </location>
</feature>
<proteinExistence type="predicted"/>
<protein>
    <submittedName>
        <fullName evidence="2">Protein NRT1/ PTR FAMILY 5.10</fullName>
    </submittedName>
</protein>
<evidence type="ECO:0000256" key="1">
    <source>
        <dbReference type="SAM" id="MobiDB-lite"/>
    </source>
</evidence>
<dbReference type="EMBL" id="CM000786">
    <property type="protein sequence ID" value="AQK47483.1"/>
    <property type="molecule type" value="Genomic_DNA"/>
</dbReference>
<feature type="compositionally biased region" description="Low complexity" evidence="1">
    <location>
        <begin position="13"/>
        <end position="29"/>
    </location>
</feature>
<organism evidence="2">
    <name type="scientific">Zea mays</name>
    <name type="common">Maize</name>
    <dbReference type="NCBI Taxonomy" id="4577"/>
    <lineage>
        <taxon>Eukaryota</taxon>
        <taxon>Viridiplantae</taxon>
        <taxon>Streptophyta</taxon>
        <taxon>Embryophyta</taxon>
        <taxon>Tracheophyta</taxon>
        <taxon>Spermatophyta</taxon>
        <taxon>Magnoliopsida</taxon>
        <taxon>Liliopsida</taxon>
        <taxon>Poales</taxon>
        <taxon>Poaceae</taxon>
        <taxon>PACMAD clade</taxon>
        <taxon>Panicoideae</taxon>
        <taxon>Andropogonodae</taxon>
        <taxon>Andropogoneae</taxon>
        <taxon>Tripsacinae</taxon>
        <taxon>Zea</taxon>
    </lineage>
</organism>
<feature type="region of interest" description="Disordered" evidence="1">
    <location>
        <begin position="1"/>
        <end position="30"/>
    </location>
</feature>
<sequence>MDPNGGGDTILGDPLLPLSQSSKQQQDPLAGVSDYLGRSVHRGSSGGWRSALFVVVQRLRRRLRQRLVRHGLHHAPARRLPRRRLPGPLPIRHHRLHPLRPGLWYADAVGDGAGAAAVAHALQGGWRLVVVMPTRVAAGGLLLRVPVPDRHRAGRRQAVRAGFRGGPVRRGAPGGARLPRVPIQLVVLLHGHRHLRVSLRGGLHPGVRRVGARLRRPLRHRALRLPRLPVGHPDVPPVRTHAGSQVPVPPPGTRPGRQRQQNRRPLRLAFGGGGSGSRRAVRAAPAAHLGGEPGVRRGVRADYDAVQQAGAHPGPPHRGRP</sequence>
<accession>A0A1D6JIS8</accession>
<dbReference type="AlphaFoldDB" id="A0A1D6JIS8"/>
<name>A0A1D6JIS8_MAIZE</name>
<gene>
    <name evidence="2" type="ORF">ZEAMMB73_Zm00001d026695</name>
</gene>
<reference evidence="2" key="1">
    <citation type="submission" date="2015-12" db="EMBL/GenBank/DDBJ databases">
        <title>Update maize B73 reference genome by single molecule sequencing technologies.</title>
        <authorList>
            <consortium name="Maize Genome Sequencing Project"/>
            <person name="Ware D."/>
        </authorList>
    </citation>
    <scope>NUCLEOTIDE SEQUENCE</scope>
    <source>
        <tissue evidence="2">Seedling</tissue>
    </source>
</reference>